<keyword evidence="1" id="KW-0663">Pyridoxal phosphate</keyword>
<dbReference type="OrthoDB" id="9764293at2"/>
<organism evidence="4 5">
    <name type="scientific">Hydrocarboniclastica marina</name>
    <dbReference type="NCBI Taxonomy" id="2259620"/>
    <lineage>
        <taxon>Bacteria</taxon>
        <taxon>Pseudomonadati</taxon>
        <taxon>Pseudomonadota</taxon>
        <taxon>Gammaproteobacteria</taxon>
        <taxon>Alteromonadales</taxon>
        <taxon>Alteromonadaceae</taxon>
        <taxon>Hydrocarboniclastica</taxon>
    </lineage>
</organism>
<feature type="region of interest" description="Disordered" evidence="2">
    <location>
        <begin position="126"/>
        <end position="148"/>
    </location>
</feature>
<dbReference type="Gene3D" id="3.90.1150.10">
    <property type="entry name" value="Aspartate Aminotransferase, domain 1"/>
    <property type="match status" value="1"/>
</dbReference>
<evidence type="ECO:0000256" key="2">
    <source>
        <dbReference type="SAM" id="MobiDB-lite"/>
    </source>
</evidence>
<dbReference type="GO" id="GO:0008483">
    <property type="term" value="F:transaminase activity"/>
    <property type="evidence" value="ECO:0007669"/>
    <property type="project" value="UniProtKB-KW"/>
</dbReference>
<dbReference type="AlphaFoldDB" id="A0A4P7XGI6"/>
<proteinExistence type="predicted"/>
<dbReference type="InterPro" id="IPR015424">
    <property type="entry name" value="PyrdxlP-dep_Trfase"/>
</dbReference>
<dbReference type="KEGG" id="hmi:soil367_09175"/>
<dbReference type="Proteomes" id="UP000298049">
    <property type="component" value="Chromosome"/>
</dbReference>
<evidence type="ECO:0000256" key="1">
    <source>
        <dbReference type="ARBA" id="ARBA00022898"/>
    </source>
</evidence>
<dbReference type="InterPro" id="IPR000192">
    <property type="entry name" value="Aminotrans_V_dom"/>
</dbReference>
<dbReference type="Gene3D" id="3.40.640.10">
    <property type="entry name" value="Type I PLP-dependent aspartate aminotransferase-like (Major domain)"/>
    <property type="match status" value="1"/>
</dbReference>
<gene>
    <name evidence="4" type="ORF">soil367_09175</name>
</gene>
<dbReference type="Pfam" id="PF00266">
    <property type="entry name" value="Aminotran_5"/>
    <property type="match status" value="1"/>
</dbReference>
<dbReference type="RefSeq" id="WP_136548809.1">
    <property type="nucleotide sequence ID" value="NZ_CP031093.1"/>
</dbReference>
<dbReference type="InterPro" id="IPR015421">
    <property type="entry name" value="PyrdxlP-dep_Trfase_major"/>
</dbReference>
<feature type="domain" description="Aminotransferase class V" evidence="3">
    <location>
        <begin position="15"/>
        <end position="358"/>
    </location>
</feature>
<keyword evidence="4" id="KW-0032">Aminotransferase</keyword>
<dbReference type="SUPFAM" id="SSF53383">
    <property type="entry name" value="PLP-dependent transferases"/>
    <property type="match status" value="1"/>
</dbReference>
<evidence type="ECO:0000313" key="5">
    <source>
        <dbReference type="Proteomes" id="UP000298049"/>
    </source>
</evidence>
<accession>A0A4P7XGI6</accession>
<dbReference type="PANTHER" id="PTHR43586:SF15">
    <property type="entry name" value="BLR3095 PROTEIN"/>
    <property type="match status" value="1"/>
</dbReference>
<dbReference type="InterPro" id="IPR015422">
    <property type="entry name" value="PyrdxlP-dep_Trfase_small"/>
</dbReference>
<keyword evidence="4" id="KW-0808">Transferase</keyword>
<dbReference type="EMBL" id="CP031093">
    <property type="protein sequence ID" value="QCF26086.1"/>
    <property type="molecule type" value="Genomic_DNA"/>
</dbReference>
<keyword evidence="5" id="KW-1185">Reference proteome</keyword>
<evidence type="ECO:0000259" key="3">
    <source>
        <dbReference type="Pfam" id="PF00266"/>
    </source>
</evidence>
<protein>
    <submittedName>
        <fullName evidence="4">Aminotransferase class V-fold PLP-dependent enzyme</fullName>
    </submittedName>
</protein>
<reference evidence="4 5" key="1">
    <citation type="submission" date="2018-07" db="EMBL/GenBank/DDBJ databases">
        <title>Marsedoiliclastica nanhaica gen. nov. sp. nov., a novel marine hydrocarbonoclastic bacterium isolated from an in-situ enriched hydrocarbon-degrading consortium in deep-sea sediment.</title>
        <authorList>
            <person name="Dong C."/>
            <person name="Ma T."/>
            <person name="Liu R."/>
            <person name="Shao Z."/>
        </authorList>
    </citation>
    <scope>NUCLEOTIDE SEQUENCE [LARGE SCALE GENOMIC DNA]</scope>
    <source>
        <strain evidence="5">soil36-7</strain>
    </source>
</reference>
<sequence>MELTFEFPHDPGLCYLNHAAVAPWPRRARDAVVRFADENLRQGARAYPHWIETEQALRRNLAALINAAGPEDIALVKNTSEALSMVAYGLAWEQDDEVVITDQEFPSNRIVWESLASCGVKTRVARLGGPNDPQTSAQRGLKDGSQEPEAAIEAAVNERTRLVSISSVQYGTGLKLDLKRLGRFCRARNVLFCVDAIQSIGSHPVDVEDACIDFTMADGHKWLLGPEGLCLFYVRPTLRHQLALNEYGWHMVADRGNFDRKDWTPADDATRFECGSPNMLAAHALRASTELLLEVGMTEVAKAIEQAVDALHDELERVPGYQRITPDDPSRRAGILTFRLADRDNEVIQKKLMGKGVICAYRGGGIRFSPHFYTTDAVIAQAVEHLRSTLD</sequence>
<dbReference type="PANTHER" id="PTHR43586">
    <property type="entry name" value="CYSTEINE DESULFURASE"/>
    <property type="match status" value="1"/>
</dbReference>
<evidence type="ECO:0000313" key="4">
    <source>
        <dbReference type="EMBL" id="QCF26086.1"/>
    </source>
</evidence>
<name>A0A4P7XGI6_9ALTE</name>